<name>A0AA38TYF8_9ASTR</name>
<dbReference type="InterPro" id="IPR050317">
    <property type="entry name" value="Plant_Fungal_Acyltransferase"/>
</dbReference>
<dbReference type="InterPro" id="IPR023213">
    <property type="entry name" value="CAT-like_dom_sf"/>
</dbReference>
<dbReference type="AlphaFoldDB" id="A0AA38TYF8"/>
<sequence length="465" mass="52139">MGSLADMGILGKSFSVKVVDKVVVSAEEPWTDHWLSFTNLDLLVPPFNVSSFFCYNKPSYGSFPTMLNSLKASLSRALALYPPVSGDIAWNEAVGKNQIHCNNQGVDFIHAFADVELKELNFYNPDESVEGKLMPDKQRGVCAVQVTELRCGGMVIAIKFDHRIVDGYSANVFISSWADMNRSETPLMLPSFARSHMNPRSPTTYSPSIDDVFCLYSPQSLPDGQNHKQGEDILVNRIYYIESEQLKSLQSLASENGRRRSKLVAFTSFFWKKLALSMEEAGNGDKVCNVAVAVDGRRRLSEGDGVEKEKLMDSHFGNVLSMPYGTKKPQELNEMSLSNVAADVHEFLQIATKKDHFLDLIDWVEEQGSRPLISKAFARGEMSVMVSAGQRFHTMDEMDFGWGKLAFGSCHVPSERTDCFVMTMGSPINNEDWVVYMHVPLRHMNFIEAHASHVFKPLNADYLKI</sequence>
<dbReference type="Pfam" id="PF02458">
    <property type="entry name" value="Transferase"/>
    <property type="match status" value="1"/>
</dbReference>
<organism evidence="2 3">
    <name type="scientific">Centaurea solstitialis</name>
    <name type="common">yellow star-thistle</name>
    <dbReference type="NCBI Taxonomy" id="347529"/>
    <lineage>
        <taxon>Eukaryota</taxon>
        <taxon>Viridiplantae</taxon>
        <taxon>Streptophyta</taxon>
        <taxon>Embryophyta</taxon>
        <taxon>Tracheophyta</taxon>
        <taxon>Spermatophyta</taxon>
        <taxon>Magnoliopsida</taxon>
        <taxon>eudicotyledons</taxon>
        <taxon>Gunneridae</taxon>
        <taxon>Pentapetalae</taxon>
        <taxon>asterids</taxon>
        <taxon>campanulids</taxon>
        <taxon>Asterales</taxon>
        <taxon>Asteraceae</taxon>
        <taxon>Carduoideae</taxon>
        <taxon>Cardueae</taxon>
        <taxon>Centaureinae</taxon>
        <taxon>Centaurea</taxon>
    </lineage>
</organism>
<dbReference type="GO" id="GO:0016747">
    <property type="term" value="F:acyltransferase activity, transferring groups other than amino-acyl groups"/>
    <property type="evidence" value="ECO:0007669"/>
    <property type="project" value="TreeGrafter"/>
</dbReference>
<evidence type="ECO:0000313" key="3">
    <source>
        <dbReference type="Proteomes" id="UP001172457"/>
    </source>
</evidence>
<accession>A0AA38TYF8</accession>
<dbReference type="PANTHER" id="PTHR31642">
    <property type="entry name" value="TRICHOTHECENE 3-O-ACETYLTRANSFERASE"/>
    <property type="match status" value="1"/>
</dbReference>
<dbReference type="Proteomes" id="UP001172457">
    <property type="component" value="Chromosome 2"/>
</dbReference>
<keyword evidence="3" id="KW-1185">Reference proteome</keyword>
<dbReference type="Gene3D" id="3.30.559.10">
    <property type="entry name" value="Chloramphenicol acetyltransferase-like domain"/>
    <property type="match status" value="2"/>
</dbReference>
<gene>
    <name evidence="2" type="ORF">OSB04_009036</name>
</gene>
<proteinExistence type="inferred from homology"/>
<comment type="similarity">
    <text evidence="1">Belongs to the plant acyltransferase family.</text>
</comment>
<evidence type="ECO:0000313" key="2">
    <source>
        <dbReference type="EMBL" id="KAJ9563876.1"/>
    </source>
</evidence>
<protein>
    <submittedName>
        <fullName evidence="2">Uncharacterized protein</fullName>
    </submittedName>
</protein>
<comment type="caution">
    <text evidence="2">The sequence shown here is derived from an EMBL/GenBank/DDBJ whole genome shotgun (WGS) entry which is preliminary data.</text>
</comment>
<reference evidence="2" key="1">
    <citation type="submission" date="2023-03" db="EMBL/GenBank/DDBJ databases">
        <title>Chromosome-scale reference genome and RAD-based genetic map of yellow starthistle (Centaurea solstitialis) reveal putative structural variation and QTLs associated with invader traits.</title>
        <authorList>
            <person name="Reatini B."/>
            <person name="Cang F.A."/>
            <person name="Jiang Q."/>
            <person name="Mckibben M.T.W."/>
            <person name="Barker M.S."/>
            <person name="Rieseberg L.H."/>
            <person name="Dlugosch K.M."/>
        </authorList>
    </citation>
    <scope>NUCLEOTIDE SEQUENCE</scope>
    <source>
        <strain evidence="2">CAN-66</strain>
        <tissue evidence="2">Leaf</tissue>
    </source>
</reference>
<dbReference type="EMBL" id="JARYMX010000002">
    <property type="protein sequence ID" value="KAJ9563876.1"/>
    <property type="molecule type" value="Genomic_DNA"/>
</dbReference>
<dbReference type="PANTHER" id="PTHR31642:SF254">
    <property type="entry name" value="ALCOHOL O-ACETYLTRANSFERASE"/>
    <property type="match status" value="1"/>
</dbReference>
<evidence type="ECO:0000256" key="1">
    <source>
        <dbReference type="ARBA" id="ARBA00009861"/>
    </source>
</evidence>